<feature type="transmembrane region" description="Helical" evidence="1">
    <location>
        <begin position="6"/>
        <end position="29"/>
    </location>
</feature>
<gene>
    <name evidence="2" type="ORF">METZ01_LOCUS219329</name>
</gene>
<sequence>MNPPLWVIFAGFVLLAMLIISAPLNLAIWLGFSHTWAEVCCGIFWIVVVVFFVSMQ</sequence>
<evidence type="ECO:0000313" key="2">
    <source>
        <dbReference type="EMBL" id="SVB66475.1"/>
    </source>
</evidence>
<feature type="transmembrane region" description="Helical" evidence="1">
    <location>
        <begin position="36"/>
        <end position="55"/>
    </location>
</feature>
<dbReference type="AlphaFoldDB" id="A0A382FVA0"/>
<accession>A0A382FVA0</accession>
<keyword evidence="1" id="KW-0472">Membrane</keyword>
<keyword evidence="1" id="KW-0812">Transmembrane</keyword>
<keyword evidence="1" id="KW-1133">Transmembrane helix</keyword>
<name>A0A382FVA0_9ZZZZ</name>
<reference evidence="2" key="1">
    <citation type="submission" date="2018-05" db="EMBL/GenBank/DDBJ databases">
        <authorList>
            <person name="Lanie J.A."/>
            <person name="Ng W.-L."/>
            <person name="Kazmierczak K.M."/>
            <person name="Andrzejewski T.M."/>
            <person name="Davidsen T.M."/>
            <person name="Wayne K.J."/>
            <person name="Tettelin H."/>
            <person name="Glass J.I."/>
            <person name="Rusch D."/>
            <person name="Podicherti R."/>
            <person name="Tsui H.-C.T."/>
            <person name="Winkler M.E."/>
        </authorList>
    </citation>
    <scope>NUCLEOTIDE SEQUENCE</scope>
</reference>
<dbReference type="EMBL" id="UINC01051844">
    <property type="protein sequence ID" value="SVB66475.1"/>
    <property type="molecule type" value="Genomic_DNA"/>
</dbReference>
<protein>
    <submittedName>
        <fullName evidence="2">Uncharacterized protein</fullName>
    </submittedName>
</protein>
<proteinExistence type="predicted"/>
<organism evidence="2">
    <name type="scientific">marine metagenome</name>
    <dbReference type="NCBI Taxonomy" id="408172"/>
    <lineage>
        <taxon>unclassified sequences</taxon>
        <taxon>metagenomes</taxon>
        <taxon>ecological metagenomes</taxon>
    </lineage>
</organism>
<evidence type="ECO:0000256" key="1">
    <source>
        <dbReference type="SAM" id="Phobius"/>
    </source>
</evidence>